<sequence>MSRNKDKYYDLFNIFKDSKRKKRYRCQKCGNDWAKNKTRLQEHYKSCILVNSVKDTSSSGAKYQATVDNFVYKLSRADQNILESLFVCAFYFSEAFFNILENKNWKIFFSKACSAFKLPTQKLLATTLLNQKYKNINIVIQHLFNQT</sequence>
<evidence type="ECO:0000313" key="1">
    <source>
        <dbReference type="EMBL" id="CAG8779236.1"/>
    </source>
</evidence>
<dbReference type="AlphaFoldDB" id="A0A9N9NZY5"/>
<evidence type="ECO:0000313" key="2">
    <source>
        <dbReference type="Proteomes" id="UP000789405"/>
    </source>
</evidence>
<feature type="non-terminal residue" evidence="1">
    <location>
        <position position="147"/>
    </location>
</feature>
<gene>
    <name evidence="1" type="ORF">DERYTH_LOCUS19449</name>
</gene>
<protein>
    <submittedName>
        <fullName evidence="1">24636_t:CDS:1</fullName>
    </submittedName>
</protein>
<keyword evidence="2" id="KW-1185">Reference proteome</keyword>
<accession>A0A9N9NZY5</accession>
<comment type="caution">
    <text evidence="1">The sequence shown here is derived from an EMBL/GenBank/DDBJ whole genome shotgun (WGS) entry which is preliminary data.</text>
</comment>
<proteinExistence type="predicted"/>
<dbReference type="Proteomes" id="UP000789405">
    <property type="component" value="Unassembled WGS sequence"/>
</dbReference>
<dbReference type="OrthoDB" id="2441631at2759"/>
<dbReference type="EMBL" id="CAJVPY010021361">
    <property type="protein sequence ID" value="CAG8779236.1"/>
    <property type="molecule type" value="Genomic_DNA"/>
</dbReference>
<organism evidence="1 2">
    <name type="scientific">Dentiscutata erythropus</name>
    <dbReference type="NCBI Taxonomy" id="1348616"/>
    <lineage>
        <taxon>Eukaryota</taxon>
        <taxon>Fungi</taxon>
        <taxon>Fungi incertae sedis</taxon>
        <taxon>Mucoromycota</taxon>
        <taxon>Glomeromycotina</taxon>
        <taxon>Glomeromycetes</taxon>
        <taxon>Diversisporales</taxon>
        <taxon>Gigasporaceae</taxon>
        <taxon>Dentiscutata</taxon>
    </lineage>
</organism>
<name>A0A9N9NZY5_9GLOM</name>
<reference evidence="1" key="1">
    <citation type="submission" date="2021-06" db="EMBL/GenBank/DDBJ databases">
        <authorList>
            <person name="Kallberg Y."/>
            <person name="Tangrot J."/>
            <person name="Rosling A."/>
        </authorList>
    </citation>
    <scope>NUCLEOTIDE SEQUENCE</scope>
    <source>
        <strain evidence="1">MA453B</strain>
    </source>
</reference>